<proteinExistence type="predicted"/>
<dbReference type="EMBL" id="CP021425">
    <property type="protein sequence ID" value="ARU57968.1"/>
    <property type="molecule type" value="Genomic_DNA"/>
</dbReference>
<dbReference type="RefSeq" id="WP_198343044.1">
    <property type="nucleotide sequence ID" value="NZ_CP021425.1"/>
</dbReference>
<dbReference type="AlphaFoldDB" id="A0A1Y0IBR8"/>
<feature type="transmembrane region" description="Helical" evidence="1">
    <location>
        <begin position="201"/>
        <end position="221"/>
    </location>
</feature>
<feature type="transmembrane region" description="Helical" evidence="1">
    <location>
        <begin position="96"/>
        <end position="117"/>
    </location>
</feature>
<evidence type="ECO:0000256" key="1">
    <source>
        <dbReference type="SAM" id="Phobius"/>
    </source>
</evidence>
<dbReference type="Proteomes" id="UP000196027">
    <property type="component" value="Chromosome"/>
</dbReference>
<dbReference type="KEGG" id="ome:OLMES_3949"/>
<feature type="transmembrane region" description="Helical" evidence="1">
    <location>
        <begin position="175"/>
        <end position="194"/>
    </location>
</feature>
<sequence length="245" mass="27002">MARIQQILLTLKHNPLRWLVFIVLFALIYYASLLLSLMISFGNPPNYYRVYDWFGNVAEIIRATPSAADAYAIIKQEWALEIGFMNYEYGFGISEWSLNILPFKVLSVLLLALLLVLNWRLLRQARQNSVCSLPEQKSPGTKSLRVASAATGLGAVLVSMASMTMFWVVCCATPSWVVGLAMLGLVSASTALFLDPYEGVVLWSGFILLALSAWLLSGVVVRQTQVDNRPTAIPALSNGKPLGEA</sequence>
<keyword evidence="1" id="KW-0472">Membrane</keyword>
<feature type="transmembrane region" description="Helical" evidence="1">
    <location>
        <begin position="20"/>
        <end position="41"/>
    </location>
</feature>
<organism evidence="2 3">
    <name type="scientific">Oleiphilus messinensis</name>
    <dbReference type="NCBI Taxonomy" id="141451"/>
    <lineage>
        <taxon>Bacteria</taxon>
        <taxon>Pseudomonadati</taxon>
        <taxon>Pseudomonadota</taxon>
        <taxon>Gammaproteobacteria</taxon>
        <taxon>Oceanospirillales</taxon>
        <taxon>Oleiphilaceae</taxon>
        <taxon>Oleiphilus</taxon>
    </lineage>
</organism>
<name>A0A1Y0IBR8_9GAMM</name>
<keyword evidence="3" id="KW-1185">Reference proteome</keyword>
<keyword evidence="1" id="KW-1133">Transmembrane helix</keyword>
<evidence type="ECO:0000313" key="3">
    <source>
        <dbReference type="Proteomes" id="UP000196027"/>
    </source>
</evidence>
<protein>
    <submittedName>
        <fullName evidence="2">Uncharacterized protein</fullName>
    </submittedName>
</protein>
<evidence type="ECO:0000313" key="2">
    <source>
        <dbReference type="EMBL" id="ARU57968.1"/>
    </source>
</evidence>
<reference evidence="2 3" key="1">
    <citation type="submission" date="2017-05" db="EMBL/GenBank/DDBJ databases">
        <title>Genomic insights into alkan degradation activity of Oleiphilus messinensis.</title>
        <authorList>
            <person name="Kozyavkin S.A."/>
            <person name="Slesarev A.I."/>
            <person name="Golyshin P.N."/>
            <person name="Korzhenkov A."/>
            <person name="Golyshina O.N."/>
            <person name="Toshchakov S.V."/>
        </authorList>
    </citation>
    <scope>NUCLEOTIDE SEQUENCE [LARGE SCALE GENOMIC DNA]</scope>
    <source>
        <strain evidence="2 3">ME102</strain>
    </source>
</reference>
<accession>A0A1Y0IBR8</accession>
<gene>
    <name evidence="2" type="ORF">OLMES_3949</name>
</gene>
<keyword evidence="1" id="KW-0812">Transmembrane</keyword>